<sequence length="571" mass="64564">MMKVLQNSVLAGISLLSVYLFHRLRQHRRRYASLPQLHSSLLLGHLKALSDVVSNGDKKRHIDIVFSEICKTLGNVPMFILDLHPVAPVLCVVCSHDIAEQVTKASKAFPYSLPKAPTTRAFEDLFGPRSIITAEGEEWKSLRKRFNPGFASRHLVRLLPCIIDKTRRFVDILEHYATTGEEFKMHELCTNLTFDIIGAVTMDIDLCAQLGRCDQNEIIRLFRDLGSTYRGRGDNGGIWINPWTTRYRQSLVRRLDVLIKNHIQQTYAEKTEQSGAGCKPDTESRSILSLSLRDIDELTPDILDQICDQLKTFLFAGHDTTSVLLQWALYELSRTPRAMNIVRRELDEIFGPNSSPENVHEMLLLEQGDRLLSRMSYISAVIKEILRLYPPSGTARYCEPGSGFTIKLPGGDELCLGGVVLYNCETIVQRDERVFGETRNTFMPERWLGNTDTRIQTNEDPSLESGSKGSDGQIPHSAWRPFERGPRNCIGQELANIEARVILASVVRQYDFVKVGLGENKLNESGEPVVNPTGQYEVKSTLYNTLEVTAKPVDGTRMKVQLSTKELKRSW</sequence>
<comment type="caution">
    <text evidence="3">The sequence shown here is derived from an EMBL/GenBank/DDBJ whole genome shotgun (WGS) entry which is preliminary data.</text>
</comment>
<dbReference type="GO" id="GO:0016705">
    <property type="term" value="F:oxidoreductase activity, acting on paired donors, with incorporation or reduction of molecular oxygen"/>
    <property type="evidence" value="ECO:0007669"/>
    <property type="project" value="InterPro"/>
</dbReference>
<proteinExistence type="predicted"/>
<dbReference type="PANTHER" id="PTHR24305:SF222">
    <property type="entry name" value="CYTOCHROME P450 MONOOXYGENASE STCS"/>
    <property type="match status" value="1"/>
</dbReference>
<dbReference type="GO" id="GO:0005506">
    <property type="term" value="F:iron ion binding"/>
    <property type="evidence" value="ECO:0007669"/>
    <property type="project" value="InterPro"/>
</dbReference>
<keyword evidence="4" id="KW-1185">Reference proteome</keyword>
<feature type="compositionally biased region" description="Polar residues" evidence="2">
    <location>
        <begin position="451"/>
        <end position="470"/>
    </location>
</feature>
<dbReference type="PRINTS" id="PR00385">
    <property type="entry name" value="P450"/>
</dbReference>
<keyword evidence="1" id="KW-0408">Iron</keyword>
<dbReference type="InterPro" id="IPR036396">
    <property type="entry name" value="Cyt_P450_sf"/>
</dbReference>
<dbReference type="CDD" id="cd11051">
    <property type="entry name" value="CYP59-like"/>
    <property type="match status" value="1"/>
</dbReference>
<reference evidence="3" key="2">
    <citation type="submission" date="2023-01" db="EMBL/GenBank/DDBJ databases">
        <authorList>
            <person name="Petersen C."/>
        </authorList>
    </citation>
    <scope>NUCLEOTIDE SEQUENCE</scope>
    <source>
        <strain evidence="3">IBT 15450</strain>
    </source>
</reference>
<feature type="region of interest" description="Disordered" evidence="2">
    <location>
        <begin position="451"/>
        <end position="483"/>
    </location>
</feature>
<dbReference type="GO" id="GO:0004497">
    <property type="term" value="F:monooxygenase activity"/>
    <property type="evidence" value="ECO:0007669"/>
    <property type="project" value="InterPro"/>
</dbReference>
<dbReference type="InterPro" id="IPR050121">
    <property type="entry name" value="Cytochrome_P450_monoxygenase"/>
</dbReference>
<keyword evidence="1" id="KW-0349">Heme</keyword>
<evidence type="ECO:0000313" key="4">
    <source>
        <dbReference type="Proteomes" id="UP001219568"/>
    </source>
</evidence>
<protein>
    <recommendedName>
        <fullName evidence="5">Cytochrome P450</fullName>
    </recommendedName>
</protein>
<feature type="binding site" description="axial binding residue" evidence="1">
    <location>
        <position position="489"/>
    </location>
    <ligand>
        <name>heme</name>
        <dbReference type="ChEBI" id="CHEBI:30413"/>
    </ligand>
    <ligandPart>
        <name>Fe</name>
        <dbReference type="ChEBI" id="CHEBI:18248"/>
    </ligandPart>
</feature>
<dbReference type="SUPFAM" id="SSF48264">
    <property type="entry name" value="Cytochrome P450"/>
    <property type="match status" value="1"/>
</dbReference>
<gene>
    <name evidence="3" type="ORF">N7460_010197</name>
</gene>
<dbReference type="EMBL" id="JAQJZL010000014">
    <property type="protein sequence ID" value="KAJ6029931.1"/>
    <property type="molecule type" value="Genomic_DNA"/>
</dbReference>
<dbReference type="InterPro" id="IPR002401">
    <property type="entry name" value="Cyt_P450_E_grp-I"/>
</dbReference>
<evidence type="ECO:0000313" key="3">
    <source>
        <dbReference type="EMBL" id="KAJ6029931.1"/>
    </source>
</evidence>
<accession>A0AAD6I431</accession>
<evidence type="ECO:0000256" key="1">
    <source>
        <dbReference type="PIRSR" id="PIRSR602401-1"/>
    </source>
</evidence>
<dbReference type="GO" id="GO:0043386">
    <property type="term" value="P:mycotoxin biosynthetic process"/>
    <property type="evidence" value="ECO:0007669"/>
    <property type="project" value="UniProtKB-ARBA"/>
</dbReference>
<evidence type="ECO:0008006" key="5">
    <source>
        <dbReference type="Google" id="ProtNLM"/>
    </source>
</evidence>
<evidence type="ECO:0000256" key="2">
    <source>
        <dbReference type="SAM" id="MobiDB-lite"/>
    </source>
</evidence>
<dbReference type="PANTHER" id="PTHR24305">
    <property type="entry name" value="CYTOCHROME P450"/>
    <property type="match status" value="1"/>
</dbReference>
<dbReference type="Proteomes" id="UP001219568">
    <property type="component" value="Unassembled WGS sequence"/>
</dbReference>
<organism evidence="3 4">
    <name type="scientific">Penicillium canescens</name>
    <dbReference type="NCBI Taxonomy" id="5083"/>
    <lineage>
        <taxon>Eukaryota</taxon>
        <taxon>Fungi</taxon>
        <taxon>Dikarya</taxon>
        <taxon>Ascomycota</taxon>
        <taxon>Pezizomycotina</taxon>
        <taxon>Eurotiomycetes</taxon>
        <taxon>Eurotiomycetidae</taxon>
        <taxon>Eurotiales</taxon>
        <taxon>Aspergillaceae</taxon>
        <taxon>Penicillium</taxon>
    </lineage>
</organism>
<dbReference type="AlphaFoldDB" id="A0AAD6I431"/>
<dbReference type="GO" id="GO:0020037">
    <property type="term" value="F:heme binding"/>
    <property type="evidence" value="ECO:0007669"/>
    <property type="project" value="InterPro"/>
</dbReference>
<name>A0AAD6I431_PENCN</name>
<dbReference type="Gene3D" id="1.10.630.10">
    <property type="entry name" value="Cytochrome P450"/>
    <property type="match status" value="1"/>
</dbReference>
<dbReference type="InterPro" id="IPR001128">
    <property type="entry name" value="Cyt_P450"/>
</dbReference>
<comment type="cofactor">
    <cofactor evidence="1">
        <name>heme</name>
        <dbReference type="ChEBI" id="CHEBI:30413"/>
    </cofactor>
</comment>
<keyword evidence="1" id="KW-0479">Metal-binding</keyword>
<dbReference type="Pfam" id="PF00067">
    <property type="entry name" value="p450"/>
    <property type="match status" value="1"/>
</dbReference>
<dbReference type="PRINTS" id="PR00463">
    <property type="entry name" value="EP450I"/>
</dbReference>
<reference evidence="3" key="1">
    <citation type="journal article" date="2023" name="IMA Fungus">
        <title>Comparative genomic study of the Penicillium genus elucidates a diverse pangenome and 15 lateral gene transfer events.</title>
        <authorList>
            <person name="Petersen C."/>
            <person name="Sorensen T."/>
            <person name="Nielsen M.R."/>
            <person name="Sondergaard T.E."/>
            <person name="Sorensen J.L."/>
            <person name="Fitzpatrick D.A."/>
            <person name="Frisvad J.C."/>
            <person name="Nielsen K.L."/>
        </authorList>
    </citation>
    <scope>NUCLEOTIDE SEQUENCE</scope>
    <source>
        <strain evidence="3">IBT 15450</strain>
    </source>
</reference>